<dbReference type="InterPro" id="IPR036869">
    <property type="entry name" value="J_dom_sf"/>
</dbReference>
<accession>A0A9P7U494</accession>
<dbReference type="InterPro" id="IPR001623">
    <property type="entry name" value="DnaJ_domain"/>
</dbReference>
<evidence type="ECO:0000313" key="3">
    <source>
        <dbReference type="EMBL" id="KAG6301458.1"/>
    </source>
</evidence>
<reference evidence="3 4" key="1">
    <citation type="journal article" date="2020" name="bioRxiv">
        <title>Whole genome comparisons of ergot fungi reveals the divergence and evolution of species within the genus Claviceps are the result of varying mechanisms driving genome evolution and host range expansion.</title>
        <authorList>
            <person name="Wyka S.A."/>
            <person name="Mondo S.J."/>
            <person name="Liu M."/>
            <person name="Dettman J."/>
            <person name="Nalam V."/>
            <person name="Broders K.D."/>
        </authorList>
    </citation>
    <scope>NUCLEOTIDE SEQUENCE [LARGE SCALE GENOMIC DNA]</scope>
    <source>
        <strain evidence="3 4">Clav52</strain>
    </source>
</reference>
<dbReference type="PANTHER" id="PTHR44029:SF1">
    <property type="entry name" value="DNAJ HOMOLOG SUBFAMILY C MEMBER 21"/>
    <property type="match status" value="1"/>
</dbReference>
<sequence length="869" mass="96379">MANQRDYYADLDLPRDADVSDIKKQFRKLALKYHPDRNPGREQDVNAKFQIIQAAHEVLSNPSEKAKHDAILGRARYHGASGVRGNPWANAGNQFPTPPRRTNAAQSAARNTPNNHKNAQSGAQRWQSRFSSGAPPTAKQKYGSDPEAKKNAAKAFENMRKNAQKEPRSTEPPPPPPRNPPGTESARQRAEASFGARKSGYYPRSTMPGDEPPVPNHNYSRFDRREVPPPPPERPGSYPMPDPLSQFRERNDINTSTKPNPESSSGGRQYRSANEGTAHNARPNAGHMNADGPPTTTKPTPTPRYGKFSATEKPSNSEDGAEPSMYAKFHGQVMFTWKNLYNLQSSPLEFGLKHKTPAIKLESSRLFGQDPCPSGVSRDSVASIIFEQNQTSVLNGLIEFKNQHPWLYRTIALGVSSMTDNNKSRHESLTNKGKPYSFSFPYGDDTSKETKTRPDVAGFAKSSIDDINTKFVDGEGSNAWRFSAGTAENGEANVGDRFSPYTRQIRQPHLRKRPTMRRNENSTNTASQAPKASQSSQASQTESKFNAEGWSDKFGPQTFVPQSAPGPCVSPTRTTRANSKKSKAKPPTAENAASVEDHSSDEEKYDWRGRSAEAQARAAAAAASYSPQAMDIDTPPSEGSQTQAARNIHVEPSRPEWRAGNVDGTSEPAVIPQIPRIPQRPAKIPLHANDVGSEDTEEFRATLAALKNMTPFSQPTQGLDSLNGLKEHLPSAGKAPYVPPVRLPVPQPLECPQPPGAPRVPTIVRGGIKPDALSWNKYVADFEQYLRQWDTFNAQVVEHLAARKQMISGARATRGYAFLTSRDDTEIQEYFNWVQLDNDVRRRWMDACTEHEGRMREFMLFRDEMKRSS</sequence>
<evidence type="ECO:0000259" key="2">
    <source>
        <dbReference type="PROSITE" id="PS50076"/>
    </source>
</evidence>
<feature type="compositionally biased region" description="Basic residues" evidence="1">
    <location>
        <begin position="506"/>
        <end position="516"/>
    </location>
</feature>
<dbReference type="GO" id="GO:0005737">
    <property type="term" value="C:cytoplasm"/>
    <property type="evidence" value="ECO:0007669"/>
    <property type="project" value="TreeGrafter"/>
</dbReference>
<dbReference type="SUPFAM" id="SSF46565">
    <property type="entry name" value="Chaperone J-domain"/>
    <property type="match status" value="1"/>
</dbReference>
<dbReference type="SMART" id="SM00271">
    <property type="entry name" value="DnaJ"/>
    <property type="match status" value="1"/>
</dbReference>
<feature type="region of interest" description="Disordered" evidence="1">
    <location>
        <begin position="489"/>
        <end position="646"/>
    </location>
</feature>
<feature type="region of interest" description="Disordered" evidence="1">
    <location>
        <begin position="82"/>
        <end position="323"/>
    </location>
</feature>
<feature type="compositionally biased region" description="Low complexity" evidence="1">
    <location>
        <begin position="526"/>
        <end position="540"/>
    </location>
</feature>
<organism evidence="3 4">
    <name type="scientific">Claviceps aff. purpurea</name>
    <dbReference type="NCBI Taxonomy" id="1967640"/>
    <lineage>
        <taxon>Eukaryota</taxon>
        <taxon>Fungi</taxon>
        <taxon>Dikarya</taxon>
        <taxon>Ascomycota</taxon>
        <taxon>Pezizomycotina</taxon>
        <taxon>Sordariomycetes</taxon>
        <taxon>Hypocreomycetidae</taxon>
        <taxon>Hypocreales</taxon>
        <taxon>Clavicipitaceae</taxon>
        <taxon>Claviceps</taxon>
    </lineage>
</organism>
<dbReference type="PANTHER" id="PTHR44029">
    <property type="entry name" value="DNAJ HOMOLOG SUBFAMILY C MEMBER 21"/>
    <property type="match status" value="1"/>
</dbReference>
<dbReference type="Gene3D" id="1.10.287.110">
    <property type="entry name" value="DnaJ domain"/>
    <property type="match status" value="1"/>
</dbReference>
<dbReference type="PROSITE" id="PS50076">
    <property type="entry name" value="DNAJ_2"/>
    <property type="match status" value="1"/>
</dbReference>
<dbReference type="AlphaFoldDB" id="A0A9P7U494"/>
<feature type="domain" description="J" evidence="2">
    <location>
        <begin position="6"/>
        <end position="72"/>
    </location>
</feature>
<name>A0A9P7U494_9HYPO</name>
<feature type="compositionally biased region" description="Basic and acidic residues" evidence="1">
    <location>
        <begin position="595"/>
        <end position="611"/>
    </location>
</feature>
<protein>
    <recommendedName>
        <fullName evidence="2">J domain-containing protein</fullName>
    </recommendedName>
</protein>
<feature type="compositionally biased region" description="Pro residues" evidence="1">
    <location>
        <begin position="228"/>
        <end position="242"/>
    </location>
</feature>
<feature type="compositionally biased region" description="Pro residues" evidence="1">
    <location>
        <begin position="170"/>
        <end position="180"/>
    </location>
</feature>
<evidence type="ECO:0000313" key="4">
    <source>
        <dbReference type="Proteomes" id="UP000707071"/>
    </source>
</evidence>
<keyword evidence="4" id="KW-1185">Reference proteome</keyword>
<feature type="compositionally biased region" description="Basic and acidic residues" evidence="1">
    <location>
        <begin position="157"/>
        <end position="169"/>
    </location>
</feature>
<dbReference type="PRINTS" id="PR00625">
    <property type="entry name" value="JDOMAIN"/>
</dbReference>
<feature type="compositionally biased region" description="Low complexity" evidence="1">
    <location>
        <begin position="612"/>
        <end position="623"/>
    </location>
</feature>
<evidence type="ECO:0000256" key="1">
    <source>
        <dbReference type="SAM" id="MobiDB-lite"/>
    </source>
</evidence>
<feature type="compositionally biased region" description="Polar residues" evidence="1">
    <location>
        <begin position="253"/>
        <end position="277"/>
    </location>
</feature>
<dbReference type="InterPro" id="IPR051964">
    <property type="entry name" value="Chaperone_stress_response"/>
</dbReference>
<dbReference type="Pfam" id="PF00226">
    <property type="entry name" value="DnaJ"/>
    <property type="match status" value="1"/>
</dbReference>
<gene>
    <name evidence="3" type="ORF">E4U09_005187</name>
</gene>
<comment type="caution">
    <text evidence="3">The sequence shown here is derived from an EMBL/GenBank/DDBJ whole genome shotgun (WGS) entry which is preliminary data.</text>
</comment>
<feature type="compositionally biased region" description="Polar residues" evidence="1">
    <location>
        <begin position="103"/>
        <end position="131"/>
    </location>
</feature>
<dbReference type="Proteomes" id="UP000707071">
    <property type="component" value="Unassembled WGS sequence"/>
</dbReference>
<dbReference type="CDD" id="cd06257">
    <property type="entry name" value="DnaJ"/>
    <property type="match status" value="1"/>
</dbReference>
<proteinExistence type="predicted"/>
<dbReference type="EMBL" id="SRRH01000043">
    <property type="protein sequence ID" value="KAG6301458.1"/>
    <property type="molecule type" value="Genomic_DNA"/>
</dbReference>